<sequence>MMRVIAYILGLGLFIAGAVWLANRPGAVTVDWLGWRVETTVPVIIFLGALMTAVFWLLGRFLQGVAGLPAGFGQWRRRRRLTRGLKALVDGFSAVAAGDGPRAQKAAGKAAGLLENKPATRLLRAHADALMGRPDSFKGLPADPASQLLGLRTLFDQATARGDLTAARQHALKAFRQHPQAAWAARATLALEVRNGAWREALGILREGRSTGVFPSKGVPRLRAALLTEMAHGAEVPGDGVRLAREAVGIDGRFVPAVEVLVRNLIRQNKRRRATSVVETAWRTAPHPRLATLWANLAEGEPAARRVARFERLAAANPSHPESRVALAQAAAEAGQWDKARATLGPLAQTETPDPRVARLMARLEEKAGHLDEAVKWLDRAASAIERAPDLDRAAADGAGIVWGREPFPRCPTTGAYVEMAWETPPAEAPRPTPGRPQPPTPPQSGGAGSAKGRRGKGTPPPARKADEARPEATETPAGPANGDPQAKVSAA</sequence>
<dbReference type="GO" id="GO:0016020">
    <property type="term" value="C:membrane"/>
    <property type="evidence" value="ECO:0007669"/>
    <property type="project" value="UniProtKB-SubCell"/>
</dbReference>
<dbReference type="EMBL" id="FNCV01000004">
    <property type="protein sequence ID" value="SDH12351.1"/>
    <property type="molecule type" value="Genomic_DNA"/>
</dbReference>
<feature type="domain" description="HemY N-terminal" evidence="7">
    <location>
        <begin position="26"/>
        <end position="132"/>
    </location>
</feature>
<gene>
    <name evidence="8" type="ORF">SAMN05421742_104225</name>
</gene>
<feature type="transmembrane region" description="Helical" evidence="6">
    <location>
        <begin position="45"/>
        <end position="72"/>
    </location>
</feature>
<evidence type="ECO:0000256" key="1">
    <source>
        <dbReference type="ARBA" id="ARBA00004370"/>
    </source>
</evidence>
<dbReference type="InterPro" id="IPR011990">
    <property type="entry name" value="TPR-like_helical_dom_sf"/>
</dbReference>
<feature type="compositionally biased region" description="Basic and acidic residues" evidence="5">
    <location>
        <begin position="464"/>
        <end position="473"/>
    </location>
</feature>
<accession>A0A1G7ZUJ0</accession>
<comment type="subcellular location">
    <subcellularLocation>
        <location evidence="1">Membrane</location>
    </subcellularLocation>
</comment>
<evidence type="ECO:0000313" key="9">
    <source>
        <dbReference type="Proteomes" id="UP000217076"/>
    </source>
</evidence>
<evidence type="ECO:0000313" key="8">
    <source>
        <dbReference type="EMBL" id="SDH12351.1"/>
    </source>
</evidence>
<evidence type="ECO:0000256" key="2">
    <source>
        <dbReference type="ARBA" id="ARBA00022692"/>
    </source>
</evidence>
<reference evidence="9" key="1">
    <citation type="submission" date="2016-10" db="EMBL/GenBank/DDBJ databases">
        <authorList>
            <person name="Varghese N."/>
            <person name="Submissions S."/>
        </authorList>
    </citation>
    <scope>NUCLEOTIDE SEQUENCE [LARGE SCALE GENOMIC DNA]</scope>
    <source>
        <strain evidence="9">930I</strain>
    </source>
</reference>
<evidence type="ECO:0000256" key="5">
    <source>
        <dbReference type="SAM" id="MobiDB-lite"/>
    </source>
</evidence>
<dbReference type="Pfam" id="PF07219">
    <property type="entry name" value="HemY_N"/>
    <property type="match status" value="1"/>
</dbReference>
<name>A0A1G7ZUJ0_9PROT</name>
<protein>
    <submittedName>
        <fullName evidence="8">HemY protein</fullName>
    </submittedName>
</protein>
<dbReference type="Gene3D" id="1.25.40.10">
    <property type="entry name" value="Tetratricopeptide repeat domain"/>
    <property type="match status" value="1"/>
</dbReference>
<keyword evidence="4 6" id="KW-0472">Membrane</keyword>
<dbReference type="Proteomes" id="UP000217076">
    <property type="component" value="Unassembled WGS sequence"/>
</dbReference>
<keyword evidence="9" id="KW-1185">Reference proteome</keyword>
<dbReference type="SUPFAM" id="SSF48452">
    <property type="entry name" value="TPR-like"/>
    <property type="match status" value="1"/>
</dbReference>
<feature type="region of interest" description="Disordered" evidence="5">
    <location>
        <begin position="425"/>
        <end position="492"/>
    </location>
</feature>
<dbReference type="InterPro" id="IPR010817">
    <property type="entry name" value="HemY_N"/>
</dbReference>
<keyword evidence="3 6" id="KW-1133">Transmembrane helix</keyword>
<organism evidence="8 9">
    <name type="scientific">Roseospirillum parvum</name>
    <dbReference type="NCBI Taxonomy" id="83401"/>
    <lineage>
        <taxon>Bacteria</taxon>
        <taxon>Pseudomonadati</taxon>
        <taxon>Pseudomonadota</taxon>
        <taxon>Alphaproteobacteria</taxon>
        <taxon>Rhodospirillales</taxon>
        <taxon>Rhodospirillaceae</taxon>
        <taxon>Roseospirillum</taxon>
    </lineage>
</organism>
<evidence type="ECO:0000256" key="6">
    <source>
        <dbReference type="SAM" id="Phobius"/>
    </source>
</evidence>
<dbReference type="RefSeq" id="WP_092618091.1">
    <property type="nucleotide sequence ID" value="NZ_FNCV01000004.1"/>
</dbReference>
<evidence type="ECO:0000259" key="7">
    <source>
        <dbReference type="Pfam" id="PF07219"/>
    </source>
</evidence>
<dbReference type="OrthoDB" id="9798343at2"/>
<evidence type="ECO:0000256" key="4">
    <source>
        <dbReference type="ARBA" id="ARBA00023136"/>
    </source>
</evidence>
<dbReference type="STRING" id="83401.SAMN05421742_104225"/>
<keyword evidence="2 6" id="KW-0812">Transmembrane</keyword>
<evidence type="ECO:0000256" key="3">
    <source>
        <dbReference type="ARBA" id="ARBA00022989"/>
    </source>
</evidence>
<proteinExistence type="predicted"/>
<feature type="compositionally biased region" description="Pro residues" evidence="5">
    <location>
        <begin position="427"/>
        <end position="443"/>
    </location>
</feature>
<dbReference type="AlphaFoldDB" id="A0A1G7ZUJ0"/>
<dbReference type="Pfam" id="PF14559">
    <property type="entry name" value="TPR_19"/>
    <property type="match status" value="1"/>
</dbReference>